<gene>
    <name evidence="1" type="ORF">CARN3_1100</name>
</gene>
<dbReference type="Gene3D" id="1.50.10.10">
    <property type="match status" value="1"/>
</dbReference>
<organism evidence="1">
    <name type="scientific">mine drainage metagenome</name>
    <dbReference type="NCBI Taxonomy" id="410659"/>
    <lineage>
        <taxon>unclassified sequences</taxon>
        <taxon>metagenomes</taxon>
        <taxon>ecological metagenomes</taxon>
    </lineage>
</organism>
<name>E6PYV2_9ZZZZ</name>
<dbReference type="InterPro" id="IPR012341">
    <property type="entry name" value="6hp_glycosidase-like_sf"/>
</dbReference>
<protein>
    <submittedName>
        <fullName evidence="1">Glycogen debranching enzyme-like protein</fullName>
    </submittedName>
</protein>
<dbReference type="SUPFAM" id="SSF48208">
    <property type="entry name" value="Six-hairpin glycosidases"/>
    <property type="match status" value="1"/>
</dbReference>
<accession>E6PYV2</accession>
<reference evidence="1" key="1">
    <citation type="submission" date="2009-10" db="EMBL/GenBank/DDBJ databases">
        <title>Diversity of trophic interactions inside an arsenic-rich microbial ecosystem.</title>
        <authorList>
            <person name="Bertin P.N."/>
            <person name="Heinrich-Salmeron A."/>
            <person name="Pelletier E."/>
            <person name="Goulhen-Chollet F."/>
            <person name="Arsene-Ploetze F."/>
            <person name="Gallien S."/>
            <person name="Calteau A."/>
            <person name="Vallenet D."/>
            <person name="Casiot C."/>
            <person name="Chane-Woon-Ming B."/>
            <person name="Giloteaux L."/>
            <person name="Barakat M."/>
            <person name="Bonnefoy V."/>
            <person name="Bruneel O."/>
            <person name="Chandler M."/>
            <person name="Cleiss J."/>
            <person name="Duran R."/>
            <person name="Elbaz-Poulichet F."/>
            <person name="Fonknechten N."/>
            <person name="Lauga B."/>
            <person name="Mornico D."/>
            <person name="Ortet P."/>
            <person name="Schaeffer C."/>
            <person name="Siguier P."/>
            <person name="Alexander Thil Smith A."/>
            <person name="Van Dorsselaer A."/>
            <person name="Weissenbach J."/>
            <person name="Medigue C."/>
            <person name="Le Paslier D."/>
        </authorList>
    </citation>
    <scope>NUCLEOTIDE SEQUENCE</scope>
</reference>
<dbReference type="InterPro" id="IPR008928">
    <property type="entry name" value="6-hairpin_glycosidase_sf"/>
</dbReference>
<dbReference type="EMBL" id="CABN01000093">
    <property type="protein sequence ID" value="CBI00111.1"/>
    <property type="molecule type" value="Genomic_DNA"/>
</dbReference>
<sequence>MLLITALACALPALRAQQPRHPLDAFPLDAPKQDDPLLIRRPARAREPFTVAGKRGMLVGREAGSFESWVLPVKLLSHLEITARIEGYSVPIDVNQQAASIDVRPDHTTITYAHIGFTLRQIMFSPNSSLSAADSLAPTTGPVVLFQVDARHPVDLTFRFTPEMRWMWPKRNDGVPAPEWVEHGSGNANGVDGYYVLHMDYPDLAGAVTIPGAEPGVMAPYQERPQVHPLELKLHYDPQRDRDRYFPLLMAVGTTNATATSAALGETLAKLNDAIPHLYAGEQAEYQKMLADATRIETPDAALDNAFQWGEVSIEQLRAHAYDSIPGAGETALVAGYYESGDSARPGFGWFFGRDSLYTLYAVDGFGDFALTRAELEFLASRQRDDGKIMHEYSQTAYDPEVHWKNFSYMYAAADATPLFLLAARDYLRSSGDVNWIRTHREVIEKAWAFETAPTSDTDHDGIYDNSQGTGWVESWPGGMPHQEVYLALLDEQASMAYAALASSLGDAQAARDAATRAGRIRDTIEREYSDVAKGCYDFSHGMDGKPDRTRTVYPAIAWWDETAANGAGKTPIYPVAHADECLREFAAHTLATDWGLRDVASDEPIFDGMSYHQGSVWPLFTGWAALAEYRGGQPLAGEQLLMQNVNLTWASDLGAVTELLSGDTYVPFGRSTSHQLWSSAMVVTPVLRGLFGVTVDASTNTITVDPHLPAGWDRARITHLHLGARLVTLDFDREHGALRVMASAEDGSPMPTLRSDLPGAKLASMAKTKADKRDTALLVPLPAVELEQPRYALPEAGARSTATRVLLANYSARSVALTLEAPANATADYALRLNETVHPMLKAMPLAGKATLATQENAAGQASLRLHLQFPSGTGWQTMTVTLAW</sequence>
<dbReference type="GO" id="GO:0005975">
    <property type="term" value="P:carbohydrate metabolic process"/>
    <property type="evidence" value="ECO:0007669"/>
    <property type="project" value="InterPro"/>
</dbReference>
<dbReference type="AlphaFoldDB" id="E6PYV2"/>
<evidence type="ECO:0000313" key="1">
    <source>
        <dbReference type="EMBL" id="CBI00111.1"/>
    </source>
</evidence>
<proteinExistence type="predicted"/>
<comment type="caution">
    <text evidence="1">The sequence shown here is derived from an EMBL/GenBank/DDBJ whole genome shotgun (WGS) entry which is preliminary data.</text>
</comment>